<keyword evidence="2" id="KW-0238">DNA-binding</keyword>
<reference evidence="6 7" key="1">
    <citation type="submission" date="2015-09" db="EMBL/GenBank/DDBJ databases">
        <title>Complete genome sequence of a benzo[a]pyrene-degrading bacterium Altererythrobacter epoxidivorans CGMCC 1.7731T.</title>
        <authorList>
            <person name="Li Z."/>
            <person name="Cheng H."/>
            <person name="Huo Y."/>
            <person name="Xu X."/>
        </authorList>
    </citation>
    <scope>NUCLEOTIDE SEQUENCE [LARGE SCALE GENOMIC DNA]</scope>
    <source>
        <strain evidence="6 7">CGMCC 1.7731</strain>
    </source>
</reference>
<dbReference type="KEGG" id="aep:AMC99_01945"/>
<dbReference type="PANTHER" id="PTHR47894">
    <property type="entry name" value="HTH-TYPE TRANSCRIPTIONAL REGULATOR GADX"/>
    <property type="match status" value="1"/>
</dbReference>
<dbReference type="AlphaFoldDB" id="A0A0M4MUM5"/>
<protein>
    <submittedName>
        <fullName evidence="6">Transcriptional regulator, AraC family</fullName>
    </submittedName>
</protein>
<dbReference type="PROSITE" id="PS00041">
    <property type="entry name" value="HTH_ARAC_FAMILY_1"/>
    <property type="match status" value="1"/>
</dbReference>
<dbReference type="GO" id="GO:0003700">
    <property type="term" value="F:DNA-binding transcription factor activity"/>
    <property type="evidence" value="ECO:0007669"/>
    <property type="project" value="InterPro"/>
</dbReference>
<dbReference type="Pfam" id="PF12833">
    <property type="entry name" value="HTH_18"/>
    <property type="match status" value="1"/>
</dbReference>
<dbReference type="InterPro" id="IPR018060">
    <property type="entry name" value="HTH_AraC"/>
</dbReference>
<gene>
    <name evidence="6" type="ORF">AMC99_01945</name>
</gene>
<evidence type="ECO:0000313" key="6">
    <source>
        <dbReference type="EMBL" id="ALE17233.1"/>
    </source>
</evidence>
<dbReference type="InterPro" id="IPR020449">
    <property type="entry name" value="Tscrpt_reg_AraC-type_HTH"/>
</dbReference>
<keyword evidence="1" id="KW-0805">Transcription regulation</keyword>
<dbReference type="GO" id="GO:0005829">
    <property type="term" value="C:cytosol"/>
    <property type="evidence" value="ECO:0007669"/>
    <property type="project" value="TreeGrafter"/>
</dbReference>
<dbReference type="SMART" id="SM00342">
    <property type="entry name" value="HTH_ARAC"/>
    <property type="match status" value="1"/>
</dbReference>
<dbReference type="PROSITE" id="PS01124">
    <property type="entry name" value="HTH_ARAC_FAMILY_2"/>
    <property type="match status" value="1"/>
</dbReference>
<dbReference type="EMBL" id="CP012669">
    <property type="protein sequence ID" value="ALE17233.1"/>
    <property type="molecule type" value="Genomic_DNA"/>
</dbReference>
<dbReference type="Gene3D" id="1.10.10.60">
    <property type="entry name" value="Homeodomain-like"/>
    <property type="match status" value="1"/>
</dbReference>
<dbReference type="InterPro" id="IPR018062">
    <property type="entry name" value="HTH_AraC-typ_CS"/>
</dbReference>
<sequence length="351" mass="38920">MNRFADSLDRLERLRPNMAAAPVPVGMTRHWGNSFGHPDWMFEGTKLSAEDLDRTFIPVIDDLRLIANLVENVGEKALLTSVIERPVVAPGGLLSRAPDLGASLKVLTAELTRTSPYFLVEFTHGDEMVGIDIATDPDVGPLGRFLELTCLFLLLRLIDSFIGHAGPGQKTRPVIAAEISGVEEGLIAEINAIAQERFVMSDQSTMLRLHTSYLDLPNPDYRNSQREELQEDPRVGQPTASASVQSLKAQIRERLRLNRRIPQMADLASERGMSVRTLARELSSKGLSLRNLTNDVRMELSAEYLASGEMSVSQVSENLGYSEASSFIRSFRKNFGTAPGEWRRGTTRARL</sequence>
<evidence type="ECO:0000256" key="1">
    <source>
        <dbReference type="ARBA" id="ARBA00023015"/>
    </source>
</evidence>
<evidence type="ECO:0000256" key="2">
    <source>
        <dbReference type="ARBA" id="ARBA00023125"/>
    </source>
</evidence>
<keyword evidence="7" id="KW-1185">Reference proteome</keyword>
<feature type="domain" description="HTH araC/xylS-type" evidence="5">
    <location>
        <begin position="245"/>
        <end position="345"/>
    </location>
</feature>
<dbReference type="PRINTS" id="PR00032">
    <property type="entry name" value="HTHARAC"/>
</dbReference>
<organism evidence="6 7">
    <name type="scientific">Altererythrobacter epoxidivorans</name>
    <dbReference type="NCBI Taxonomy" id="361183"/>
    <lineage>
        <taxon>Bacteria</taxon>
        <taxon>Pseudomonadati</taxon>
        <taxon>Pseudomonadota</taxon>
        <taxon>Alphaproteobacteria</taxon>
        <taxon>Sphingomonadales</taxon>
        <taxon>Erythrobacteraceae</taxon>
        <taxon>Altererythrobacter</taxon>
    </lineage>
</organism>
<dbReference type="Proteomes" id="UP000057938">
    <property type="component" value="Chromosome"/>
</dbReference>
<evidence type="ECO:0000256" key="4">
    <source>
        <dbReference type="SAM" id="MobiDB-lite"/>
    </source>
</evidence>
<dbReference type="SUPFAM" id="SSF46689">
    <property type="entry name" value="Homeodomain-like"/>
    <property type="match status" value="1"/>
</dbReference>
<dbReference type="STRING" id="361183.AMC99_01945"/>
<feature type="region of interest" description="Disordered" evidence="4">
    <location>
        <begin position="218"/>
        <end position="243"/>
    </location>
</feature>
<accession>A0A0M4MUM5</accession>
<dbReference type="PANTHER" id="PTHR47894:SF1">
    <property type="entry name" value="HTH-TYPE TRANSCRIPTIONAL REGULATOR VQSM"/>
    <property type="match status" value="1"/>
</dbReference>
<dbReference type="PATRIC" id="fig|361183.4.peg.1916"/>
<name>A0A0M4MUM5_9SPHN</name>
<evidence type="ECO:0000313" key="7">
    <source>
        <dbReference type="Proteomes" id="UP000057938"/>
    </source>
</evidence>
<keyword evidence="3" id="KW-0804">Transcription</keyword>
<feature type="compositionally biased region" description="Basic and acidic residues" evidence="4">
    <location>
        <begin position="223"/>
        <end position="234"/>
    </location>
</feature>
<dbReference type="GO" id="GO:0000976">
    <property type="term" value="F:transcription cis-regulatory region binding"/>
    <property type="evidence" value="ECO:0007669"/>
    <property type="project" value="TreeGrafter"/>
</dbReference>
<evidence type="ECO:0000256" key="3">
    <source>
        <dbReference type="ARBA" id="ARBA00023163"/>
    </source>
</evidence>
<proteinExistence type="predicted"/>
<evidence type="ECO:0000259" key="5">
    <source>
        <dbReference type="PROSITE" id="PS01124"/>
    </source>
</evidence>
<dbReference type="InterPro" id="IPR009057">
    <property type="entry name" value="Homeodomain-like_sf"/>
</dbReference>